<evidence type="ECO:0008006" key="3">
    <source>
        <dbReference type="Google" id="ProtNLM"/>
    </source>
</evidence>
<dbReference type="EMBL" id="CP094358">
    <property type="protein sequence ID" value="UOB18998.1"/>
    <property type="molecule type" value="Genomic_DNA"/>
</dbReference>
<gene>
    <name evidence="1" type="ORF">MQE35_06795</name>
</gene>
<dbReference type="Gene3D" id="2.180.10.10">
    <property type="entry name" value="RHS repeat-associated core"/>
    <property type="match status" value="1"/>
</dbReference>
<proteinExistence type="predicted"/>
<dbReference type="RefSeq" id="WP_255845615.1">
    <property type="nucleotide sequence ID" value="NZ_CP094358.1"/>
</dbReference>
<keyword evidence="2" id="KW-1185">Reference proteome</keyword>
<dbReference type="AlphaFoldDB" id="A0A9E7D378"/>
<sequence>MPAQVFFLYFPIQGKKAISCKLPAHNKTVNTIYGFKDGTNTGNDYTYDENGNMISDANKGITNIAYNHLNLPVQVDINNNTDNGTISYIYDAVGMKLRKIAVDNNTSITATTDYAGNYVYENGSLKQITQPEGYIEPDGNGWQYVYRYLDIWGNTRVTYADDNGDGSVNSSEIRREQNFYPFGLEHKGYNTAMYGVKNNLKTYQGQEFTEDLGLNTHEWKYRMSDPTIGGRFWSIDPLAEDYSYQSPYNFSENDPVSGVELEGLEKLHVTVYNVMKNDSGGYTRSAPQTTSVTDNHDWKDGTHYESQYNVYGDDNKTVTAIHTGPEAGLNLSKSGVNITSVEGVDLSMGEVIDTAGNNKEFQKAGETAKNYVAGVGLAFGAGAIAAGEASFFTYLGLVSDANVVSGGENGSLTDSLNENDQKSATLVGTASAVGSKTEAVTTLMSTAATSSSKFSAAINLFKAIFDLSTMAIEKRNEENNDERQ</sequence>
<dbReference type="Proteomes" id="UP000831290">
    <property type="component" value="Chromosome"/>
</dbReference>
<evidence type="ECO:0000313" key="2">
    <source>
        <dbReference type="Proteomes" id="UP000831290"/>
    </source>
</evidence>
<accession>A0A9E7D378</accession>
<evidence type="ECO:0000313" key="1">
    <source>
        <dbReference type="EMBL" id="UOB18998.1"/>
    </source>
</evidence>
<dbReference type="KEGG" id="fbm:MQE35_06795"/>
<name>A0A9E7D378_9FLAO</name>
<protein>
    <recommendedName>
        <fullName evidence="3">RHS repeat-associated core domain-containing protein</fullName>
    </recommendedName>
</protein>
<reference evidence="1" key="1">
    <citation type="submission" date="2022-03" db="EMBL/GenBank/DDBJ databases">
        <title>Description of Abyssus ytuae gen. nov., sp. nov., a novel member of the family Flavobacteriaceae isolated from the sediment of Mariana Trench.</title>
        <authorList>
            <person name="Zhang J."/>
            <person name="Xu X."/>
        </authorList>
    </citation>
    <scope>NUCLEOTIDE SEQUENCE</scope>
    <source>
        <strain evidence="1">MT3330</strain>
    </source>
</reference>
<organism evidence="1 2">
    <name type="scientific">Abyssalbus ytuae</name>
    <dbReference type="NCBI Taxonomy" id="2926907"/>
    <lineage>
        <taxon>Bacteria</taxon>
        <taxon>Pseudomonadati</taxon>
        <taxon>Bacteroidota</taxon>
        <taxon>Flavobacteriia</taxon>
        <taxon>Flavobacteriales</taxon>
        <taxon>Flavobacteriaceae</taxon>
        <taxon>Abyssalbus</taxon>
    </lineage>
</organism>